<accession>A0AAV2EQ70</accession>
<gene>
    <name evidence="2" type="ORF">LTRI10_LOCUS29069</name>
</gene>
<dbReference type="EMBL" id="OZ034818">
    <property type="protein sequence ID" value="CAL1388126.1"/>
    <property type="molecule type" value="Genomic_DNA"/>
</dbReference>
<proteinExistence type="predicted"/>
<dbReference type="Proteomes" id="UP001497516">
    <property type="component" value="Chromosome 5"/>
</dbReference>
<reference evidence="2 3" key="1">
    <citation type="submission" date="2024-04" db="EMBL/GenBank/DDBJ databases">
        <authorList>
            <person name="Fracassetti M."/>
        </authorList>
    </citation>
    <scope>NUCLEOTIDE SEQUENCE [LARGE SCALE GENOMIC DNA]</scope>
</reference>
<dbReference type="AlphaFoldDB" id="A0AAV2EQ70"/>
<evidence type="ECO:0000313" key="3">
    <source>
        <dbReference type="Proteomes" id="UP001497516"/>
    </source>
</evidence>
<organism evidence="2 3">
    <name type="scientific">Linum trigynum</name>
    <dbReference type="NCBI Taxonomy" id="586398"/>
    <lineage>
        <taxon>Eukaryota</taxon>
        <taxon>Viridiplantae</taxon>
        <taxon>Streptophyta</taxon>
        <taxon>Embryophyta</taxon>
        <taxon>Tracheophyta</taxon>
        <taxon>Spermatophyta</taxon>
        <taxon>Magnoliopsida</taxon>
        <taxon>eudicotyledons</taxon>
        <taxon>Gunneridae</taxon>
        <taxon>Pentapetalae</taxon>
        <taxon>rosids</taxon>
        <taxon>fabids</taxon>
        <taxon>Malpighiales</taxon>
        <taxon>Linaceae</taxon>
        <taxon>Linum</taxon>
    </lineage>
</organism>
<protein>
    <submittedName>
        <fullName evidence="2">Uncharacterized protein</fullName>
    </submittedName>
</protein>
<evidence type="ECO:0000256" key="1">
    <source>
        <dbReference type="SAM" id="MobiDB-lite"/>
    </source>
</evidence>
<sequence length="100" mass="11437">MLLLMKSNNEPSPIIKVRRLRLQHSKDRGRVFPLMIVRKINVRSVLTTENWATSNELVMTLLGGRQGQVRRMNDHDADHSPGIPGTGLKRRLLSPRISPY</sequence>
<name>A0AAV2EQ70_9ROSI</name>
<keyword evidence="3" id="KW-1185">Reference proteome</keyword>
<feature type="region of interest" description="Disordered" evidence="1">
    <location>
        <begin position="71"/>
        <end position="100"/>
    </location>
</feature>
<evidence type="ECO:0000313" key="2">
    <source>
        <dbReference type="EMBL" id="CAL1388126.1"/>
    </source>
</evidence>